<organism evidence="2 3">
    <name type="scientific">Achromobacter pestifer</name>
    <dbReference type="NCBI Taxonomy" id="1353889"/>
    <lineage>
        <taxon>Bacteria</taxon>
        <taxon>Pseudomonadati</taxon>
        <taxon>Pseudomonadota</taxon>
        <taxon>Betaproteobacteria</taxon>
        <taxon>Burkholderiales</taxon>
        <taxon>Alcaligenaceae</taxon>
        <taxon>Achromobacter</taxon>
    </lineage>
</organism>
<dbReference type="Gene3D" id="3.40.190.10">
    <property type="entry name" value="Periplasmic binding protein-like II"/>
    <property type="match status" value="1"/>
</dbReference>
<dbReference type="Gene3D" id="3.40.190.150">
    <property type="entry name" value="Bordetella uptake gene, domain 1"/>
    <property type="match status" value="1"/>
</dbReference>
<reference evidence="2 3" key="1">
    <citation type="submission" date="2020-04" db="EMBL/GenBank/DDBJ databases">
        <authorList>
            <person name="De Canck E."/>
        </authorList>
    </citation>
    <scope>NUCLEOTIDE SEQUENCE [LARGE SCALE GENOMIC DNA]</scope>
    <source>
        <strain evidence="2 3">LMG 3431</strain>
    </source>
</reference>
<protein>
    <recommendedName>
        <fullName evidence="4">Tripartite tricarboxylate transporter substrate binding protein</fullName>
    </recommendedName>
</protein>
<proteinExistence type="inferred from homology"/>
<dbReference type="Pfam" id="PF03401">
    <property type="entry name" value="TctC"/>
    <property type="match status" value="1"/>
</dbReference>
<dbReference type="PIRSF" id="PIRSF017082">
    <property type="entry name" value="YflP"/>
    <property type="match status" value="1"/>
</dbReference>
<dbReference type="PANTHER" id="PTHR42928:SF5">
    <property type="entry name" value="BLR1237 PROTEIN"/>
    <property type="match status" value="1"/>
</dbReference>
<keyword evidence="3" id="KW-1185">Reference proteome</keyword>
<name>A0A6S6YQE3_9BURK</name>
<dbReference type="InterPro" id="IPR042100">
    <property type="entry name" value="Bug_dom1"/>
</dbReference>
<evidence type="ECO:0000256" key="1">
    <source>
        <dbReference type="ARBA" id="ARBA00006987"/>
    </source>
</evidence>
<evidence type="ECO:0008006" key="4">
    <source>
        <dbReference type="Google" id="ProtNLM"/>
    </source>
</evidence>
<accession>A0A6S6YQE3</accession>
<dbReference type="PANTHER" id="PTHR42928">
    <property type="entry name" value="TRICARBOXYLATE-BINDING PROTEIN"/>
    <property type="match status" value="1"/>
</dbReference>
<gene>
    <name evidence="2" type="ORF">LMG3431_00841</name>
</gene>
<dbReference type="EMBL" id="CADIJX010000001">
    <property type="protein sequence ID" value="CAB3629219.1"/>
    <property type="molecule type" value="Genomic_DNA"/>
</dbReference>
<sequence>MSVKQKSPGKPAWRVGLGLLAGVVLGAGLLSNFAGSAPVPGEEANRYPNRPVKIIVPVSAGGSADKLARTVAQKLGEKWHQSVVVENQPGASSAIGNAAVAHARGDGYTLLLGGDALSLNALQPGKLPYDPVKDLQGVTKAVVNPQLLVVRPGLGVKTFQEFVALVKQRPGEISLALPGGTGSLQHLAVELLNERIGAKTNQIPYPGGGPATLDVLGGHVDAMLITLAAATENVRNGKLVALAVTTPYRSKALPDVPTMQEAGLPDYVVESWQGFSVPASTPRALVDRINRDVVAVLREPETAALLENLGFTIAATSPEAVDQTVRDDIATYRRVIASAEVKLK</sequence>
<dbReference type="Proteomes" id="UP000494108">
    <property type="component" value="Unassembled WGS sequence"/>
</dbReference>
<dbReference type="InterPro" id="IPR005064">
    <property type="entry name" value="BUG"/>
</dbReference>
<evidence type="ECO:0000313" key="2">
    <source>
        <dbReference type="EMBL" id="CAB3629219.1"/>
    </source>
</evidence>
<dbReference type="CDD" id="cd13578">
    <property type="entry name" value="PBP2_Bug27"/>
    <property type="match status" value="1"/>
</dbReference>
<comment type="similarity">
    <text evidence="1">Belongs to the UPF0065 (bug) family.</text>
</comment>
<dbReference type="SUPFAM" id="SSF53850">
    <property type="entry name" value="Periplasmic binding protein-like II"/>
    <property type="match status" value="1"/>
</dbReference>
<dbReference type="RefSeq" id="WP_175173150.1">
    <property type="nucleotide sequence ID" value="NZ_CADIJX010000001.1"/>
</dbReference>
<evidence type="ECO:0000313" key="3">
    <source>
        <dbReference type="Proteomes" id="UP000494108"/>
    </source>
</evidence>
<dbReference type="AlphaFoldDB" id="A0A6S6YQE3"/>